<evidence type="ECO:0000256" key="2">
    <source>
        <dbReference type="ARBA" id="ARBA00001911"/>
    </source>
</evidence>
<evidence type="ECO:0000256" key="1">
    <source>
        <dbReference type="ARBA" id="ARBA00001393"/>
    </source>
</evidence>
<evidence type="ECO:0000256" key="17">
    <source>
        <dbReference type="HAMAP-Rule" id="MF_00110"/>
    </source>
</evidence>
<keyword evidence="9 17" id="KW-0028">Amino-acid biosynthesis</keyword>
<dbReference type="GO" id="GO:0008652">
    <property type="term" value="P:amino acid biosynthetic process"/>
    <property type="evidence" value="ECO:0007669"/>
    <property type="project" value="UniProtKB-KW"/>
</dbReference>
<proteinExistence type="inferred from homology"/>
<gene>
    <name evidence="17" type="primary">aroB</name>
    <name evidence="20" type="ORF">EI981_10360</name>
</gene>
<dbReference type="RefSeq" id="WP_126997834.1">
    <property type="nucleotide sequence ID" value="NZ_CP034346.1"/>
</dbReference>
<dbReference type="EMBL" id="CP034346">
    <property type="protein sequence ID" value="AZS14823.1"/>
    <property type="molecule type" value="Genomic_DNA"/>
</dbReference>
<dbReference type="PANTHER" id="PTHR43622:SF7">
    <property type="entry name" value="3-DEHYDROQUINATE SYNTHASE, CHLOROPLASTIC"/>
    <property type="match status" value="1"/>
</dbReference>
<dbReference type="HAMAP" id="MF_00110">
    <property type="entry name" value="DHQ_synthase"/>
    <property type="match status" value="1"/>
</dbReference>
<comment type="cofactor">
    <cofactor evidence="17">
        <name>Co(2+)</name>
        <dbReference type="ChEBI" id="CHEBI:48828"/>
    </cofactor>
    <cofactor evidence="17">
        <name>Zn(2+)</name>
        <dbReference type="ChEBI" id="CHEBI:29105"/>
    </cofactor>
    <text evidence="17">Binds 1 divalent metal cation per subunit. Can use either Co(2+) or Zn(2+).</text>
</comment>
<dbReference type="GO" id="GO:0003856">
    <property type="term" value="F:3-dehydroquinate synthase activity"/>
    <property type="evidence" value="ECO:0007669"/>
    <property type="project" value="UniProtKB-UniRule"/>
</dbReference>
<evidence type="ECO:0000256" key="12">
    <source>
        <dbReference type="ARBA" id="ARBA00022833"/>
    </source>
</evidence>
<dbReference type="InterPro" id="IPR030963">
    <property type="entry name" value="DHQ_synth_fam"/>
</dbReference>
<dbReference type="GO" id="GO:0009073">
    <property type="term" value="P:aromatic amino acid family biosynthetic process"/>
    <property type="evidence" value="ECO:0007669"/>
    <property type="project" value="UniProtKB-KW"/>
</dbReference>
<evidence type="ECO:0000256" key="9">
    <source>
        <dbReference type="ARBA" id="ARBA00022605"/>
    </source>
</evidence>
<comment type="pathway">
    <text evidence="4 17">Metabolic intermediate biosynthesis; chorismate biosynthesis; chorismate from D-erythrose 4-phosphate and phosphoenolpyruvate: step 2/7.</text>
</comment>
<evidence type="ECO:0000256" key="16">
    <source>
        <dbReference type="ARBA" id="ARBA00023285"/>
    </source>
</evidence>
<dbReference type="InterPro" id="IPR056179">
    <property type="entry name" value="DHQS_C"/>
</dbReference>
<dbReference type="FunFam" id="3.40.50.1970:FF:000001">
    <property type="entry name" value="3-dehydroquinate synthase"/>
    <property type="match status" value="1"/>
</dbReference>
<keyword evidence="10 17" id="KW-0479">Metal-binding</keyword>
<name>A0A3S9UWX0_9BACL</name>
<evidence type="ECO:0000256" key="11">
    <source>
        <dbReference type="ARBA" id="ARBA00022741"/>
    </source>
</evidence>
<evidence type="ECO:0000256" key="3">
    <source>
        <dbReference type="ARBA" id="ARBA00004496"/>
    </source>
</evidence>
<organism evidence="20 21">
    <name type="scientific">Paenibacillus lutimineralis</name>
    <dbReference type="NCBI Taxonomy" id="2707005"/>
    <lineage>
        <taxon>Bacteria</taxon>
        <taxon>Bacillati</taxon>
        <taxon>Bacillota</taxon>
        <taxon>Bacilli</taxon>
        <taxon>Bacillales</taxon>
        <taxon>Paenibacillaceae</taxon>
        <taxon>Paenibacillus</taxon>
    </lineage>
</organism>
<feature type="binding site" evidence="17">
    <location>
        <position position="186"/>
    </location>
    <ligand>
        <name>Zn(2+)</name>
        <dbReference type="ChEBI" id="CHEBI:29105"/>
    </ligand>
</feature>
<keyword evidence="12 17" id="KW-0862">Zinc</keyword>
<feature type="binding site" evidence="17">
    <location>
        <position position="144"/>
    </location>
    <ligand>
        <name>NAD(+)</name>
        <dbReference type="ChEBI" id="CHEBI:57540"/>
    </ligand>
</feature>
<comment type="similarity">
    <text evidence="5 17">Belongs to the sugar phosphate cyclases superfamily. Dehydroquinate synthase family.</text>
</comment>
<comment type="cofactor">
    <cofactor evidence="2 17">
        <name>NAD(+)</name>
        <dbReference type="ChEBI" id="CHEBI:57540"/>
    </cofactor>
</comment>
<dbReference type="EC" id="4.2.3.4" evidence="6 17"/>
<evidence type="ECO:0000256" key="13">
    <source>
        <dbReference type="ARBA" id="ARBA00023027"/>
    </source>
</evidence>
<feature type="binding site" evidence="17">
    <location>
        <begin position="108"/>
        <end position="112"/>
    </location>
    <ligand>
        <name>NAD(+)</name>
        <dbReference type="ChEBI" id="CHEBI:57540"/>
    </ligand>
</feature>
<feature type="domain" description="3-dehydroquinate synthase N-terminal" evidence="18">
    <location>
        <begin position="71"/>
        <end position="181"/>
    </location>
</feature>
<comment type="function">
    <text evidence="17">Catalyzes the conversion of 3-deoxy-D-arabino-heptulosonate 7-phosphate (DAHP) to dehydroquinate (DHQ).</text>
</comment>
<dbReference type="UniPathway" id="UPA00053">
    <property type="reaction ID" value="UER00085"/>
</dbReference>
<protein>
    <recommendedName>
        <fullName evidence="7 17">3-dehydroquinate synthase</fullName>
        <shortName evidence="17">DHQS</shortName>
        <ecNumber evidence="6 17">4.2.3.4</ecNumber>
    </recommendedName>
</protein>
<dbReference type="PIRSF" id="PIRSF001455">
    <property type="entry name" value="DHQ_synth"/>
    <property type="match status" value="1"/>
</dbReference>
<evidence type="ECO:0000313" key="21">
    <source>
        <dbReference type="Proteomes" id="UP000270678"/>
    </source>
</evidence>
<dbReference type="Gene3D" id="1.20.1090.10">
    <property type="entry name" value="Dehydroquinate synthase-like - alpha domain"/>
    <property type="match status" value="1"/>
</dbReference>
<evidence type="ECO:0000259" key="19">
    <source>
        <dbReference type="Pfam" id="PF24621"/>
    </source>
</evidence>
<evidence type="ECO:0000256" key="14">
    <source>
        <dbReference type="ARBA" id="ARBA00023141"/>
    </source>
</evidence>
<dbReference type="GO" id="GO:0009423">
    <property type="term" value="P:chorismate biosynthetic process"/>
    <property type="evidence" value="ECO:0007669"/>
    <property type="project" value="UniProtKB-UniRule"/>
</dbReference>
<dbReference type="GO" id="GO:0000166">
    <property type="term" value="F:nucleotide binding"/>
    <property type="evidence" value="ECO:0007669"/>
    <property type="project" value="UniProtKB-KW"/>
</dbReference>
<dbReference type="Proteomes" id="UP000270678">
    <property type="component" value="Chromosome"/>
</dbReference>
<dbReference type="CDD" id="cd08195">
    <property type="entry name" value="DHQS"/>
    <property type="match status" value="1"/>
</dbReference>
<evidence type="ECO:0000313" key="20">
    <source>
        <dbReference type="EMBL" id="AZS14823.1"/>
    </source>
</evidence>
<dbReference type="Pfam" id="PF01761">
    <property type="entry name" value="DHQ_synthase"/>
    <property type="match status" value="1"/>
</dbReference>
<dbReference type="KEGG" id="plut:EI981_10360"/>
<dbReference type="PANTHER" id="PTHR43622">
    <property type="entry name" value="3-DEHYDROQUINATE SYNTHASE"/>
    <property type="match status" value="1"/>
</dbReference>
<evidence type="ECO:0000256" key="10">
    <source>
        <dbReference type="ARBA" id="ARBA00022723"/>
    </source>
</evidence>
<keyword evidence="11 17" id="KW-0547">Nucleotide-binding</keyword>
<dbReference type="OrthoDB" id="9806583at2"/>
<dbReference type="Pfam" id="PF24621">
    <property type="entry name" value="DHQS_C"/>
    <property type="match status" value="1"/>
</dbReference>
<evidence type="ECO:0000256" key="8">
    <source>
        <dbReference type="ARBA" id="ARBA00022490"/>
    </source>
</evidence>
<evidence type="ECO:0000256" key="7">
    <source>
        <dbReference type="ARBA" id="ARBA00017684"/>
    </source>
</evidence>
<evidence type="ECO:0000256" key="4">
    <source>
        <dbReference type="ARBA" id="ARBA00004661"/>
    </source>
</evidence>
<dbReference type="InterPro" id="IPR016037">
    <property type="entry name" value="DHQ_synth_AroB"/>
</dbReference>
<keyword evidence="14 17" id="KW-0057">Aromatic amino acid biosynthesis</keyword>
<reference evidence="21" key="1">
    <citation type="submission" date="2018-12" db="EMBL/GenBank/DDBJ databases">
        <title>Complete genome sequence of Paenibacillus sp. MBLB1234.</title>
        <authorList>
            <person name="Nam Y.-D."/>
            <person name="Kang J."/>
            <person name="Chung W.-H."/>
            <person name="Park Y.S."/>
        </authorList>
    </citation>
    <scope>NUCLEOTIDE SEQUENCE [LARGE SCALE GENOMIC DNA]</scope>
    <source>
        <strain evidence="21">MBLB1234</strain>
    </source>
</reference>
<evidence type="ECO:0000256" key="5">
    <source>
        <dbReference type="ARBA" id="ARBA00005412"/>
    </source>
</evidence>
<feature type="binding site" evidence="17">
    <location>
        <position position="266"/>
    </location>
    <ligand>
        <name>Zn(2+)</name>
        <dbReference type="ChEBI" id="CHEBI:29105"/>
    </ligand>
</feature>
<dbReference type="NCBIfam" id="TIGR01357">
    <property type="entry name" value="aroB"/>
    <property type="match status" value="1"/>
</dbReference>
<dbReference type="SUPFAM" id="SSF56796">
    <property type="entry name" value="Dehydroquinate synthase-like"/>
    <property type="match status" value="1"/>
</dbReference>
<dbReference type="Gene3D" id="3.40.50.1970">
    <property type="match status" value="1"/>
</dbReference>
<feature type="binding site" evidence="17">
    <location>
        <begin position="132"/>
        <end position="133"/>
    </location>
    <ligand>
        <name>NAD(+)</name>
        <dbReference type="ChEBI" id="CHEBI:57540"/>
    </ligand>
</feature>
<feature type="binding site" evidence="17">
    <location>
        <position position="153"/>
    </location>
    <ligand>
        <name>NAD(+)</name>
        <dbReference type="ChEBI" id="CHEBI:57540"/>
    </ligand>
</feature>
<evidence type="ECO:0000256" key="15">
    <source>
        <dbReference type="ARBA" id="ARBA00023239"/>
    </source>
</evidence>
<keyword evidence="21" id="KW-1185">Reference proteome</keyword>
<feature type="binding site" evidence="17">
    <location>
        <position position="249"/>
    </location>
    <ligand>
        <name>Zn(2+)</name>
        <dbReference type="ChEBI" id="CHEBI:29105"/>
    </ligand>
</feature>
<dbReference type="GO" id="GO:0005737">
    <property type="term" value="C:cytoplasm"/>
    <property type="evidence" value="ECO:0007669"/>
    <property type="project" value="UniProtKB-SubCell"/>
</dbReference>
<feature type="domain" description="3-dehydroquinate synthase C-terminal" evidence="19">
    <location>
        <begin position="183"/>
        <end position="325"/>
    </location>
</feature>
<evidence type="ECO:0000256" key="6">
    <source>
        <dbReference type="ARBA" id="ARBA00013031"/>
    </source>
</evidence>
<keyword evidence="13 17" id="KW-0520">NAD</keyword>
<accession>A0A3S9UWX0</accession>
<dbReference type="AlphaFoldDB" id="A0A3S9UWX0"/>
<comment type="catalytic activity">
    <reaction evidence="1 17">
        <text>7-phospho-2-dehydro-3-deoxy-D-arabino-heptonate = 3-dehydroquinate + phosphate</text>
        <dbReference type="Rhea" id="RHEA:21968"/>
        <dbReference type="ChEBI" id="CHEBI:32364"/>
        <dbReference type="ChEBI" id="CHEBI:43474"/>
        <dbReference type="ChEBI" id="CHEBI:58394"/>
        <dbReference type="EC" id="4.2.3.4"/>
    </reaction>
</comment>
<keyword evidence="8 17" id="KW-0963">Cytoplasm</keyword>
<comment type="caution">
    <text evidence="17">Lacks conserved residue(s) required for the propagation of feature annotation.</text>
</comment>
<dbReference type="InterPro" id="IPR030960">
    <property type="entry name" value="DHQS/DOIS_N"/>
</dbReference>
<keyword evidence="15 17" id="KW-0456">Lyase</keyword>
<comment type="subcellular location">
    <subcellularLocation>
        <location evidence="3 17">Cytoplasm</location>
    </subcellularLocation>
</comment>
<dbReference type="GO" id="GO:0046872">
    <property type="term" value="F:metal ion binding"/>
    <property type="evidence" value="ECO:0007669"/>
    <property type="project" value="UniProtKB-KW"/>
</dbReference>
<dbReference type="InterPro" id="IPR050071">
    <property type="entry name" value="Dehydroquinate_synthase"/>
</dbReference>
<keyword evidence="16 17" id="KW-0170">Cobalt</keyword>
<sequence>MRTLEVDLGDRSYPIYIGGDLLEQAGAYFERHELTKKSPVLIVTDTNVAPLHLRKVEVSLQSSGYRTVHHIVEAGEPSKSLAVFEEVMTTAIESGLDRKSSVVALGGGVVGDLAGFVAASYMRGVNFIQMPTTILAHDSSVGGKVAVNHRLAKNMIGAFYQPEMVLYDVSSLQTLPNREVRAGLSEMVKHGLIWDQQFTDWCGDNAGKLLSLDPETLEYGLIQGCGVKAKVVAADEREQGLRAILNLGHTLGHAIEATGGYGEYLHGEAISIGMAAAALIAVHRGKEAALYERTVELLQGFGLPTAMPVHLDEDQLISAMMHDKKFTENKIVFVLPVQIGKVEIVSDVTLDEVRRVIAELKGERQNV</sequence>
<evidence type="ECO:0000259" key="18">
    <source>
        <dbReference type="Pfam" id="PF01761"/>
    </source>
</evidence>